<sequence length="138" mass="15453">MSRHTPPSDRPAGAPCPCGLPSAYQDCCGRLHRGTVRAGTAEQLMRSRYSAFAVRDEAYLLRSWHPDTRPPRVDFDPGLRWERLEVLGGAGGSAFHTEATVEFRAHYTDRGRAGELHENSRFVRHDGDWVYLDGVVSD</sequence>
<dbReference type="PANTHER" id="PTHR33747">
    <property type="entry name" value="UPF0225 PROTEIN SCO1677"/>
    <property type="match status" value="1"/>
</dbReference>
<comment type="caution">
    <text evidence="3">The sequence shown here is derived from an EMBL/GenBank/DDBJ whole genome shotgun (WGS) entry which is preliminary data.</text>
</comment>
<evidence type="ECO:0000259" key="2">
    <source>
        <dbReference type="Pfam" id="PF17775"/>
    </source>
</evidence>
<dbReference type="Proteomes" id="UP001216579">
    <property type="component" value="Unassembled WGS sequence"/>
</dbReference>
<protein>
    <recommendedName>
        <fullName evidence="1">UPF0225 protein P3G67_14955</fullName>
    </recommendedName>
</protein>
<evidence type="ECO:0000313" key="3">
    <source>
        <dbReference type="EMBL" id="MDF3290522.1"/>
    </source>
</evidence>
<comment type="similarity">
    <text evidence="1">Belongs to the UPF0225 family.</text>
</comment>
<dbReference type="InterPro" id="IPR048469">
    <property type="entry name" value="YchJ-like_M"/>
</dbReference>
<keyword evidence="4" id="KW-1185">Reference proteome</keyword>
<dbReference type="Pfam" id="PF17775">
    <property type="entry name" value="YchJ_M-like"/>
    <property type="match status" value="1"/>
</dbReference>
<proteinExistence type="inferred from homology"/>
<accession>A0ABT5ZL13</accession>
<evidence type="ECO:0000256" key="1">
    <source>
        <dbReference type="HAMAP-Rule" id="MF_00612"/>
    </source>
</evidence>
<dbReference type="InterPro" id="IPR023006">
    <property type="entry name" value="YchJ-like"/>
</dbReference>
<dbReference type="EMBL" id="JARJBC010000008">
    <property type="protein sequence ID" value="MDF3290522.1"/>
    <property type="molecule type" value="Genomic_DNA"/>
</dbReference>
<dbReference type="SUPFAM" id="SSF54427">
    <property type="entry name" value="NTF2-like"/>
    <property type="match status" value="1"/>
</dbReference>
<dbReference type="Gene3D" id="3.10.450.50">
    <property type="match status" value="1"/>
</dbReference>
<name>A0ABT5ZL13_9ACTN</name>
<dbReference type="InterPro" id="IPR032710">
    <property type="entry name" value="NTF2-like_dom_sf"/>
</dbReference>
<dbReference type="PANTHER" id="PTHR33747:SF1">
    <property type="entry name" value="ADENYLATE CYCLASE-ASSOCIATED CAP C-TERMINAL DOMAIN-CONTAINING PROTEIN"/>
    <property type="match status" value="1"/>
</dbReference>
<organism evidence="3 4">
    <name type="scientific">Streptomyces silvisoli</name>
    <dbReference type="NCBI Taxonomy" id="3034235"/>
    <lineage>
        <taxon>Bacteria</taxon>
        <taxon>Bacillati</taxon>
        <taxon>Actinomycetota</taxon>
        <taxon>Actinomycetes</taxon>
        <taxon>Kitasatosporales</taxon>
        <taxon>Streptomycetaceae</taxon>
        <taxon>Streptomyces</taxon>
    </lineage>
</organism>
<dbReference type="HAMAP" id="MF_00612">
    <property type="entry name" value="UPF0225"/>
    <property type="match status" value="1"/>
</dbReference>
<reference evidence="3 4" key="1">
    <citation type="submission" date="2023-03" db="EMBL/GenBank/DDBJ databases">
        <title>Draft genome sequence of Streptomyces sp. RB6PN23 isolated from peat swamp forest in Thailand.</title>
        <authorList>
            <person name="Klaysubun C."/>
            <person name="Duangmal K."/>
        </authorList>
    </citation>
    <scope>NUCLEOTIDE SEQUENCE [LARGE SCALE GENOMIC DNA]</scope>
    <source>
        <strain evidence="3 4">RB6PN23</strain>
    </source>
</reference>
<evidence type="ECO:0000313" key="4">
    <source>
        <dbReference type="Proteomes" id="UP001216579"/>
    </source>
</evidence>
<dbReference type="RefSeq" id="WP_276093929.1">
    <property type="nucleotide sequence ID" value="NZ_JARJBC010000008.1"/>
</dbReference>
<gene>
    <name evidence="3" type="ORF">P3G67_14955</name>
</gene>
<feature type="domain" description="YchJ-like middle NTF2-like" evidence="2">
    <location>
        <begin position="40"/>
        <end position="134"/>
    </location>
</feature>